<dbReference type="EMBL" id="BLLF01000094">
    <property type="protein sequence ID" value="GFH07441.1"/>
    <property type="molecule type" value="Genomic_DNA"/>
</dbReference>
<feature type="region of interest" description="Disordered" evidence="1">
    <location>
        <begin position="1"/>
        <end position="70"/>
    </location>
</feature>
<sequence length="70" mass="7443">MYSFADSELGQPLSPTRSRLGLGADSFLAQTLARRTGSSTERLDLGQEGPRARPELSSGRTTDGSLDDSV</sequence>
<reference evidence="2 3" key="1">
    <citation type="submission" date="2020-02" db="EMBL/GenBank/DDBJ databases">
        <title>Draft genome sequence of Haematococcus lacustris strain NIES-144.</title>
        <authorList>
            <person name="Morimoto D."/>
            <person name="Nakagawa S."/>
            <person name="Yoshida T."/>
            <person name="Sawayama S."/>
        </authorList>
    </citation>
    <scope>NUCLEOTIDE SEQUENCE [LARGE SCALE GENOMIC DNA]</scope>
    <source>
        <strain evidence="2 3">NIES-144</strain>
    </source>
</reference>
<feature type="compositionally biased region" description="Basic and acidic residues" evidence="1">
    <location>
        <begin position="41"/>
        <end position="54"/>
    </location>
</feature>
<proteinExistence type="predicted"/>
<keyword evidence="3" id="KW-1185">Reference proteome</keyword>
<accession>A0A699YDF6</accession>
<gene>
    <name evidence="2" type="ORF">HaLaN_02236</name>
</gene>
<evidence type="ECO:0000256" key="1">
    <source>
        <dbReference type="SAM" id="MobiDB-lite"/>
    </source>
</evidence>
<name>A0A699YDF6_HAELA</name>
<protein>
    <submittedName>
        <fullName evidence="2">Uncharacterized protein</fullName>
    </submittedName>
</protein>
<evidence type="ECO:0000313" key="3">
    <source>
        <dbReference type="Proteomes" id="UP000485058"/>
    </source>
</evidence>
<dbReference type="Proteomes" id="UP000485058">
    <property type="component" value="Unassembled WGS sequence"/>
</dbReference>
<comment type="caution">
    <text evidence="2">The sequence shown here is derived from an EMBL/GenBank/DDBJ whole genome shotgun (WGS) entry which is preliminary data.</text>
</comment>
<dbReference type="AlphaFoldDB" id="A0A699YDF6"/>
<evidence type="ECO:0000313" key="2">
    <source>
        <dbReference type="EMBL" id="GFH07441.1"/>
    </source>
</evidence>
<organism evidence="2 3">
    <name type="scientific">Haematococcus lacustris</name>
    <name type="common">Green alga</name>
    <name type="synonym">Haematococcus pluvialis</name>
    <dbReference type="NCBI Taxonomy" id="44745"/>
    <lineage>
        <taxon>Eukaryota</taxon>
        <taxon>Viridiplantae</taxon>
        <taxon>Chlorophyta</taxon>
        <taxon>core chlorophytes</taxon>
        <taxon>Chlorophyceae</taxon>
        <taxon>CS clade</taxon>
        <taxon>Chlamydomonadales</taxon>
        <taxon>Haematococcaceae</taxon>
        <taxon>Haematococcus</taxon>
    </lineage>
</organism>